<evidence type="ECO:0000259" key="2">
    <source>
        <dbReference type="Pfam" id="PF07179"/>
    </source>
</evidence>
<evidence type="ECO:0000313" key="4">
    <source>
        <dbReference type="Proteomes" id="UP000244911"/>
    </source>
</evidence>
<reference evidence="3 4" key="1">
    <citation type="submission" date="2018-03" db="EMBL/GenBank/DDBJ databases">
        <authorList>
            <person name="Keele B.F."/>
        </authorList>
    </citation>
    <scope>NUCLEOTIDE SEQUENCE [LARGE SCALE GENOMIC DNA]</scope>
    <source>
        <strain evidence="3 4">CECT 8811</strain>
    </source>
</reference>
<accession>A0A2R8AI43</accession>
<sequence>MSELTQLDQAHAAMQADLNDDAARMRFYERLADRELFLLLSSEPQGEDIEPELFELETEKYVLVFDREDRLAEFVGVPAPYAALPGRIIAGMLSGQGIGLGVNLGVAPSSILIPAEAMDWLAQTLSSAPDEVEAQITEILPPSAPEVLLTALAEKLGSAGGLAQYACLAGVGHADGRRGHLLAFINPAEGAERALAGAANEALTFSGIDVGELDVGFFAEADEIAQKLTAIGLRFDLPAPEAPQTLAPVAPGSDPEKPPILK</sequence>
<protein>
    <recommendedName>
        <fullName evidence="2">SseB protein N-terminal domain-containing protein</fullName>
    </recommendedName>
</protein>
<feature type="region of interest" description="Disordered" evidence="1">
    <location>
        <begin position="243"/>
        <end position="262"/>
    </location>
</feature>
<proteinExistence type="predicted"/>
<dbReference type="RefSeq" id="WP_108855780.1">
    <property type="nucleotide sequence ID" value="NZ_OMOI01000001.1"/>
</dbReference>
<evidence type="ECO:0000256" key="1">
    <source>
        <dbReference type="SAM" id="MobiDB-lite"/>
    </source>
</evidence>
<dbReference type="OrthoDB" id="7831317at2"/>
<dbReference type="Proteomes" id="UP000244911">
    <property type="component" value="Unassembled WGS sequence"/>
</dbReference>
<dbReference type="AlphaFoldDB" id="A0A2R8AI43"/>
<gene>
    <name evidence="3" type="ORF">ALP8811_00699</name>
</gene>
<evidence type="ECO:0000313" key="3">
    <source>
        <dbReference type="EMBL" id="SPF75706.1"/>
    </source>
</evidence>
<dbReference type="Pfam" id="PF07179">
    <property type="entry name" value="SseB"/>
    <property type="match status" value="1"/>
</dbReference>
<dbReference type="InterPro" id="IPR009839">
    <property type="entry name" value="SseB_N"/>
</dbReference>
<dbReference type="EMBL" id="OMOI01000001">
    <property type="protein sequence ID" value="SPF75706.1"/>
    <property type="molecule type" value="Genomic_DNA"/>
</dbReference>
<keyword evidence="4" id="KW-1185">Reference proteome</keyword>
<organism evidence="3 4">
    <name type="scientific">Aliiroseovarius pelagivivens</name>
    <dbReference type="NCBI Taxonomy" id="1639690"/>
    <lineage>
        <taxon>Bacteria</taxon>
        <taxon>Pseudomonadati</taxon>
        <taxon>Pseudomonadota</taxon>
        <taxon>Alphaproteobacteria</taxon>
        <taxon>Rhodobacterales</taxon>
        <taxon>Paracoccaceae</taxon>
        <taxon>Aliiroseovarius</taxon>
    </lineage>
</organism>
<feature type="domain" description="SseB protein N-terminal" evidence="2">
    <location>
        <begin position="8"/>
        <end position="106"/>
    </location>
</feature>
<name>A0A2R8AI43_9RHOB</name>